<feature type="repeat" description="PPR" evidence="2">
    <location>
        <begin position="106"/>
        <end position="140"/>
    </location>
</feature>
<reference evidence="4" key="1">
    <citation type="journal article" date="2017" name="Nat. Commun.">
        <title>The asparagus genome sheds light on the origin and evolution of a young Y chromosome.</title>
        <authorList>
            <person name="Harkess A."/>
            <person name="Zhou J."/>
            <person name="Xu C."/>
            <person name="Bowers J.E."/>
            <person name="Van der Hulst R."/>
            <person name="Ayyampalayam S."/>
            <person name="Mercati F."/>
            <person name="Riccardi P."/>
            <person name="McKain M.R."/>
            <person name="Kakrana A."/>
            <person name="Tang H."/>
            <person name="Ray J."/>
            <person name="Groenendijk J."/>
            <person name="Arikit S."/>
            <person name="Mathioni S.M."/>
            <person name="Nakano M."/>
            <person name="Shan H."/>
            <person name="Telgmann-Rauber A."/>
            <person name="Kanno A."/>
            <person name="Yue Z."/>
            <person name="Chen H."/>
            <person name="Li W."/>
            <person name="Chen Y."/>
            <person name="Xu X."/>
            <person name="Zhang Y."/>
            <person name="Luo S."/>
            <person name="Chen H."/>
            <person name="Gao J."/>
            <person name="Mao Z."/>
            <person name="Pires J.C."/>
            <person name="Luo M."/>
            <person name="Kudrna D."/>
            <person name="Wing R.A."/>
            <person name="Meyers B.C."/>
            <person name="Yi K."/>
            <person name="Kong H."/>
            <person name="Lavrijsen P."/>
            <person name="Sunseri F."/>
            <person name="Falavigna A."/>
            <person name="Ye Y."/>
            <person name="Leebens-Mack J.H."/>
            <person name="Chen G."/>
        </authorList>
    </citation>
    <scope>NUCLEOTIDE SEQUENCE [LARGE SCALE GENOMIC DNA]</scope>
    <source>
        <strain evidence="4">cv. DH0086</strain>
    </source>
</reference>
<sequence>MLRQFFPPILHPPPPRATSLLAQIPFTSTADPKWSPSYSSPYSFVQILSSAAKSFSLSTGQQTHSSILKLGLISNVFISTALLDLYSKCCRFSEAQKLFDEMPQRNSVTWNALIYSHSQSPNPTHALKSFKEMILLGFSLTPFSISSVLVASSHIGDLRTGEMVHCVGVKHGVCSNLVVGTSLVDVYSRCCDVCSARKVFDGMGERNVITWTSLVTGYALDQRPQEAMSLFREMKIQGVQMNRVTYNSLLTSFTVFEDLGHGKQVHCLVIKEGLDSDPFISVTLVTMYSKCGSLEDFVNLYPDILIHDQVSCNSIIAGFSHLGNDTEVLRRFLHMRRESMEVDFFTFASVLRAIGVFSSLQDGKQTHALILKSGHMSNVCVQNGLVSMYARCGVIDDSEKVFSSMEEPNIVSWNSLLSGCAQHGYCIEALRLFEQMRTIRIKPNSTTFLSVLSACSHAGLVDKGLEYFNLMRQCDSSIVARLEHYTCMVDLLGRAGYLDEAEAFINTIPMKPDLKVYRALLSACKVHGNLEMAKRAARRAFEICPSDPSAFVLLSSVLAGDECWESACGLRGLMAGKGVKKEPAWSLVDERVSVM</sequence>
<evidence type="ECO:0000256" key="1">
    <source>
        <dbReference type="ARBA" id="ARBA00022737"/>
    </source>
</evidence>
<dbReference type="SUPFAM" id="SSF48452">
    <property type="entry name" value="TPR-like"/>
    <property type="match status" value="1"/>
</dbReference>
<dbReference type="PANTHER" id="PTHR47926">
    <property type="entry name" value="PENTATRICOPEPTIDE REPEAT-CONTAINING PROTEIN"/>
    <property type="match status" value="1"/>
</dbReference>
<dbReference type="AlphaFoldDB" id="A0A5P1ET53"/>
<dbReference type="GO" id="GO:0003723">
    <property type="term" value="F:RNA binding"/>
    <property type="evidence" value="ECO:0007669"/>
    <property type="project" value="InterPro"/>
</dbReference>
<dbReference type="FunFam" id="1.25.40.10:FF:000073">
    <property type="entry name" value="Pentatricopeptide repeat-containing protein chloroplastic"/>
    <property type="match status" value="1"/>
</dbReference>
<dbReference type="Gramene" id="ONK67721">
    <property type="protein sequence ID" value="ONK67721"/>
    <property type="gene ID" value="A4U43_C05F3060"/>
</dbReference>
<name>A0A5P1ET53_ASPOF</name>
<dbReference type="FunFam" id="1.25.40.10:FF:000285">
    <property type="entry name" value="Pentatricopeptide repeat-containing protein, chloroplastic"/>
    <property type="match status" value="1"/>
</dbReference>
<feature type="repeat" description="PPR" evidence="2">
    <location>
        <begin position="409"/>
        <end position="443"/>
    </location>
</feature>
<evidence type="ECO:0000313" key="4">
    <source>
        <dbReference type="Proteomes" id="UP000243459"/>
    </source>
</evidence>
<evidence type="ECO:0008006" key="5">
    <source>
        <dbReference type="Google" id="ProtNLM"/>
    </source>
</evidence>
<dbReference type="GO" id="GO:0009451">
    <property type="term" value="P:RNA modification"/>
    <property type="evidence" value="ECO:0007669"/>
    <property type="project" value="InterPro"/>
</dbReference>
<dbReference type="Pfam" id="PF20431">
    <property type="entry name" value="E_motif"/>
    <property type="match status" value="1"/>
</dbReference>
<dbReference type="Pfam" id="PF13041">
    <property type="entry name" value="PPR_2"/>
    <property type="match status" value="2"/>
</dbReference>
<feature type="repeat" description="PPR" evidence="2">
    <location>
        <begin position="444"/>
        <end position="478"/>
    </location>
</feature>
<dbReference type="PROSITE" id="PS51375">
    <property type="entry name" value="PPR"/>
    <property type="match status" value="5"/>
</dbReference>
<keyword evidence="1" id="KW-0677">Repeat</keyword>
<dbReference type="NCBIfam" id="TIGR00756">
    <property type="entry name" value="PPR"/>
    <property type="match status" value="3"/>
</dbReference>
<proteinExistence type="predicted"/>
<gene>
    <name evidence="3" type="ORF">A4U43_C05F3060</name>
</gene>
<dbReference type="PANTHER" id="PTHR47926:SF342">
    <property type="entry name" value="TETRATRICOPEPTIDE-LIKE HELICAL DOMAIN-CONTAINING PROTEIN-RELATED"/>
    <property type="match status" value="1"/>
</dbReference>
<evidence type="ECO:0000256" key="2">
    <source>
        <dbReference type="PROSITE-ProRule" id="PRU00708"/>
    </source>
</evidence>
<dbReference type="InterPro" id="IPR046848">
    <property type="entry name" value="E_motif"/>
</dbReference>
<dbReference type="Proteomes" id="UP000243459">
    <property type="component" value="Chromosome 5"/>
</dbReference>
<accession>A0A5P1ET53</accession>
<organism evidence="3 4">
    <name type="scientific">Asparagus officinalis</name>
    <name type="common">Garden asparagus</name>
    <dbReference type="NCBI Taxonomy" id="4686"/>
    <lineage>
        <taxon>Eukaryota</taxon>
        <taxon>Viridiplantae</taxon>
        <taxon>Streptophyta</taxon>
        <taxon>Embryophyta</taxon>
        <taxon>Tracheophyta</taxon>
        <taxon>Spermatophyta</taxon>
        <taxon>Magnoliopsida</taxon>
        <taxon>Liliopsida</taxon>
        <taxon>Asparagales</taxon>
        <taxon>Asparagaceae</taxon>
        <taxon>Asparagoideae</taxon>
        <taxon>Asparagus</taxon>
    </lineage>
</organism>
<protein>
    <recommendedName>
        <fullName evidence="5">Pentacotripeptide-repeat region of PRORP domain-containing protein</fullName>
    </recommendedName>
</protein>
<keyword evidence="4" id="KW-1185">Reference proteome</keyword>
<dbReference type="InterPro" id="IPR011990">
    <property type="entry name" value="TPR-like_helical_dom_sf"/>
</dbReference>
<feature type="repeat" description="PPR" evidence="2">
    <location>
        <begin position="207"/>
        <end position="241"/>
    </location>
</feature>
<dbReference type="Pfam" id="PF01535">
    <property type="entry name" value="PPR"/>
    <property type="match status" value="5"/>
</dbReference>
<dbReference type="EMBL" id="CM007385">
    <property type="protein sequence ID" value="ONK67721.1"/>
    <property type="molecule type" value="Genomic_DNA"/>
</dbReference>
<dbReference type="FunFam" id="1.25.40.10:FF:001093">
    <property type="entry name" value="Pentatricopeptide repeat-containing protein At2g34400"/>
    <property type="match status" value="1"/>
</dbReference>
<evidence type="ECO:0000313" key="3">
    <source>
        <dbReference type="EMBL" id="ONK67721.1"/>
    </source>
</evidence>
<dbReference type="OrthoDB" id="185373at2759"/>
<dbReference type="InterPro" id="IPR046960">
    <property type="entry name" value="PPR_At4g14850-like_plant"/>
</dbReference>
<feature type="repeat" description="PPR" evidence="2">
    <location>
        <begin position="75"/>
        <end position="105"/>
    </location>
</feature>
<dbReference type="InterPro" id="IPR002885">
    <property type="entry name" value="PPR_rpt"/>
</dbReference>
<dbReference type="Gene3D" id="1.25.40.10">
    <property type="entry name" value="Tetratricopeptide repeat domain"/>
    <property type="match status" value="4"/>
</dbReference>
<dbReference type="OMA" id="RTKHYAC"/>